<dbReference type="RefSeq" id="WP_121500834.1">
    <property type="nucleotide sequence ID" value="NZ_CP031219.1"/>
</dbReference>
<feature type="domain" description="Mannosyl-glycoprotein endo-beta-N-acetylglucosamidase-like" evidence="4">
    <location>
        <begin position="139"/>
        <end position="255"/>
    </location>
</feature>
<dbReference type="Gene3D" id="1.10.530.10">
    <property type="match status" value="1"/>
</dbReference>
<accession>A0AAX2AJJ4</accession>
<reference evidence="5 6" key="1">
    <citation type="submission" date="2017-09" db="EMBL/GenBank/DDBJ databases">
        <title>Genomics of the genus Arcobacter.</title>
        <authorList>
            <person name="Perez-Cataluna A."/>
            <person name="Figueras M.J."/>
            <person name="Salas-Masso N."/>
        </authorList>
    </citation>
    <scope>NUCLEOTIDE SEQUENCE [LARGE SCALE GENOMIC DNA]</scope>
    <source>
        <strain evidence="5 6">CECT 7386</strain>
    </source>
</reference>
<keyword evidence="3" id="KW-1133">Transmembrane helix</keyword>
<dbReference type="EMBL" id="NXID01000001">
    <property type="protein sequence ID" value="RXK17063.1"/>
    <property type="molecule type" value="Genomic_DNA"/>
</dbReference>
<feature type="region of interest" description="Disordered" evidence="2">
    <location>
        <begin position="275"/>
        <end position="336"/>
    </location>
</feature>
<gene>
    <name evidence="5" type="ORF">CP985_00190</name>
</gene>
<feature type="transmembrane region" description="Helical" evidence="3">
    <location>
        <begin position="5"/>
        <end position="22"/>
    </location>
</feature>
<evidence type="ECO:0000256" key="1">
    <source>
        <dbReference type="SAM" id="Coils"/>
    </source>
</evidence>
<protein>
    <recommendedName>
        <fullName evidence="4">Mannosyl-glycoprotein endo-beta-N-acetylglucosamidase-like domain-containing protein</fullName>
    </recommendedName>
</protein>
<feature type="coiled-coil region" evidence="1">
    <location>
        <begin position="28"/>
        <end position="69"/>
    </location>
</feature>
<dbReference type="PANTHER" id="PTHR40572">
    <property type="entry name" value="PROTEIN BAX"/>
    <property type="match status" value="1"/>
</dbReference>
<dbReference type="PANTHER" id="PTHR40572:SF1">
    <property type="entry name" value="PROTEIN BAX"/>
    <property type="match status" value="1"/>
</dbReference>
<name>A0AAX2AJJ4_9BACT</name>
<proteinExistence type="predicted"/>
<evidence type="ECO:0000256" key="3">
    <source>
        <dbReference type="SAM" id="Phobius"/>
    </source>
</evidence>
<organism evidence="5 6">
    <name type="scientific">Malaciobacter mytili LMG 24559</name>
    <dbReference type="NCBI Taxonomy" id="1032238"/>
    <lineage>
        <taxon>Bacteria</taxon>
        <taxon>Pseudomonadati</taxon>
        <taxon>Campylobacterota</taxon>
        <taxon>Epsilonproteobacteria</taxon>
        <taxon>Campylobacterales</taxon>
        <taxon>Arcobacteraceae</taxon>
        <taxon>Malaciobacter</taxon>
    </lineage>
</organism>
<dbReference type="Proteomes" id="UP000290092">
    <property type="component" value="Unassembled WGS sequence"/>
</dbReference>
<comment type="caution">
    <text evidence="5">The sequence shown here is derived from an EMBL/GenBank/DDBJ whole genome shotgun (WGS) entry which is preliminary data.</text>
</comment>
<evidence type="ECO:0000313" key="6">
    <source>
        <dbReference type="Proteomes" id="UP000290092"/>
    </source>
</evidence>
<dbReference type="GO" id="GO:0004040">
    <property type="term" value="F:amidase activity"/>
    <property type="evidence" value="ECO:0007669"/>
    <property type="project" value="InterPro"/>
</dbReference>
<dbReference type="AlphaFoldDB" id="A0AAX2AJJ4"/>
<dbReference type="KEGG" id="amyt:AMYT_2631"/>
<keyword evidence="3" id="KW-0472">Membrane</keyword>
<sequence>MKKIYLIGMSIVVLLLFGYFYHMQDKQIQHLSHQVEDLILQLNNSKENEKRLEEELSQTIMQLNKLRIKNTVPVAVKKANFIKMMVPPLNEVYDELKIQFLRIQEDIKEGNITEEIENLKEFYKVESNEELLYALKPHPKSIALAQAAMESAWGESRFFKEANNIFGVWSFNKTEPRIAANSQRGEKTIWLKKYATIKGAIKDYYIVLSRSAAFKEFRKLNYENPNPYLLVTKLDKYSEKKEAYGKALSSMIKFNNFTKYDDKEFIIEKDEPLSEVEKEEERKIEEKAIEENKEEITTSKQLQEDEKTQLKENENKEEISVKSEEKPEEKTKEETK</sequence>
<keyword evidence="3" id="KW-0812">Transmembrane</keyword>
<keyword evidence="6" id="KW-1185">Reference proteome</keyword>
<dbReference type="InterPro" id="IPR002901">
    <property type="entry name" value="MGlyc_endo_b_GlcNAc-like_dom"/>
</dbReference>
<evidence type="ECO:0000313" key="5">
    <source>
        <dbReference type="EMBL" id="RXK17063.1"/>
    </source>
</evidence>
<dbReference type="InterPro" id="IPR053195">
    <property type="entry name" value="Bax-like"/>
</dbReference>
<evidence type="ECO:0000259" key="4">
    <source>
        <dbReference type="Pfam" id="PF01832"/>
    </source>
</evidence>
<evidence type="ECO:0000256" key="2">
    <source>
        <dbReference type="SAM" id="MobiDB-lite"/>
    </source>
</evidence>
<keyword evidence="1" id="KW-0175">Coiled coil</keyword>
<dbReference type="Pfam" id="PF01832">
    <property type="entry name" value="Glucosaminidase"/>
    <property type="match status" value="1"/>
</dbReference>